<evidence type="ECO:0000313" key="2">
    <source>
        <dbReference type="EMBL" id="JAH86703.1"/>
    </source>
</evidence>
<accession>A0A0E9WB27</accession>
<reference evidence="2" key="1">
    <citation type="submission" date="2014-11" db="EMBL/GenBank/DDBJ databases">
        <authorList>
            <person name="Amaro Gonzalez C."/>
        </authorList>
    </citation>
    <scope>NUCLEOTIDE SEQUENCE</scope>
</reference>
<name>A0A0E9WB27_ANGAN</name>
<organism evidence="2">
    <name type="scientific">Anguilla anguilla</name>
    <name type="common">European freshwater eel</name>
    <name type="synonym">Muraena anguilla</name>
    <dbReference type="NCBI Taxonomy" id="7936"/>
    <lineage>
        <taxon>Eukaryota</taxon>
        <taxon>Metazoa</taxon>
        <taxon>Chordata</taxon>
        <taxon>Craniata</taxon>
        <taxon>Vertebrata</taxon>
        <taxon>Euteleostomi</taxon>
        <taxon>Actinopterygii</taxon>
        <taxon>Neopterygii</taxon>
        <taxon>Teleostei</taxon>
        <taxon>Anguilliformes</taxon>
        <taxon>Anguillidae</taxon>
        <taxon>Anguilla</taxon>
    </lineage>
</organism>
<reference evidence="2" key="2">
    <citation type="journal article" date="2015" name="Fish Shellfish Immunol.">
        <title>Early steps in the European eel (Anguilla anguilla)-Vibrio vulnificus interaction in the gills: Role of the RtxA13 toxin.</title>
        <authorList>
            <person name="Callol A."/>
            <person name="Pajuelo D."/>
            <person name="Ebbesson L."/>
            <person name="Teles M."/>
            <person name="MacKenzie S."/>
            <person name="Amaro C."/>
        </authorList>
    </citation>
    <scope>NUCLEOTIDE SEQUENCE</scope>
</reference>
<evidence type="ECO:0000256" key="1">
    <source>
        <dbReference type="SAM" id="MobiDB-lite"/>
    </source>
</evidence>
<proteinExistence type="predicted"/>
<sequence>MMKAVLQHREMLFKCLNRAERKQQPSTVSAPPRRVDLQKCPAS</sequence>
<dbReference type="AlphaFoldDB" id="A0A0E9WB27"/>
<feature type="region of interest" description="Disordered" evidence="1">
    <location>
        <begin position="18"/>
        <end position="43"/>
    </location>
</feature>
<dbReference type="EMBL" id="GBXM01021874">
    <property type="protein sequence ID" value="JAH86703.1"/>
    <property type="molecule type" value="Transcribed_RNA"/>
</dbReference>
<protein>
    <submittedName>
        <fullName evidence="2">Uncharacterized protein</fullName>
    </submittedName>
</protein>